<protein>
    <submittedName>
        <fullName evidence="2">Uncharacterized protein</fullName>
    </submittedName>
</protein>
<proteinExistence type="predicted"/>
<evidence type="ECO:0000313" key="2">
    <source>
        <dbReference type="EMBL" id="UJG40612.1"/>
    </source>
</evidence>
<dbReference type="Proteomes" id="UP001201020">
    <property type="component" value="Chromosome"/>
</dbReference>
<dbReference type="EMBL" id="CP084166">
    <property type="protein sequence ID" value="UJG40612.1"/>
    <property type="molecule type" value="Genomic_DNA"/>
</dbReference>
<reference evidence="2" key="1">
    <citation type="journal article" date="2022" name="Nat. Microbiol.">
        <title>Unique mobile elements and scalable gene flow at the prokaryote-eukaryote boundary revealed by circularized Asgard archaea genomes.</title>
        <authorList>
            <person name="Wu F."/>
            <person name="Speth D.R."/>
            <person name="Philosof A."/>
            <person name="Cremiere A."/>
            <person name="Narayanan A."/>
            <person name="Barco R.A."/>
            <person name="Connon S.A."/>
            <person name="Amend J.P."/>
            <person name="Antoshechkin I.A."/>
            <person name="Orphan V.J."/>
        </authorList>
    </citation>
    <scope>NUCLEOTIDE SEQUENCE</scope>
    <source>
        <strain evidence="2">PM71</strain>
    </source>
</reference>
<gene>
    <name evidence="1" type="ORF">K9W45_12335</name>
    <name evidence="2" type="ORF">K9W45_12355</name>
</gene>
<name>A0A9Y1BKP3_9ARCH</name>
<sequence length="55" mass="6368">MLDEIEVKINGKEIPLNEFMEKLFGKMILSLLELLKLPENDSEIKTFEITGKKSE</sequence>
<organism evidence="2">
    <name type="scientific">Candidatus Heimdallarchaeum aukensis</name>
    <dbReference type="NCBI Taxonomy" id="2876573"/>
    <lineage>
        <taxon>Archaea</taxon>
        <taxon>Promethearchaeati</taxon>
        <taxon>Candidatus Heimdallarchaeota</taxon>
        <taxon>Candidatus Heimdallarchaeia (ex Rinke et al. 2021) (nom. nud.)</taxon>
        <taxon>Candidatus Heimdallarchaeales</taxon>
        <taxon>Candidatus Heimdallarchaeaceae</taxon>
        <taxon>Candidatus Heimdallarchaeum</taxon>
    </lineage>
</organism>
<accession>A0A9Y1BKP3</accession>
<dbReference type="EMBL" id="CP084166">
    <property type="protein sequence ID" value="UJG40609.1"/>
    <property type="molecule type" value="Genomic_DNA"/>
</dbReference>
<evidence type="ECO:0000313" key="1">
    <source>
        <dbReference type="EMBL" id="UJG40609.1"/>
    </source>
</evidence>
<dbReference type="AlphaFoldDB" id="A0A9Y1BKP3"/>